<name>A0A557XLA4_9MYCO</name>
<protein>
    <submittedName>
        <fullName evidence="1">Uncharacterized protein</fullName>
    </submittedName>
</protein>
<comment type="caution">
    <text evidence="1">The sequence shown here is derived from an EMBL/GenBank/DDBJ whole genome shotgun (WGS) entry which is preliminary data.</text>
</comment>
<organism evidence="1 2">
    <name type="scientific">Mycobacterium helveticum</name>
    <dbReference type="NCBI Taxonomy" id="2592811"/>
    <lineage>
        <taxon>Bacteria</taxon>
        <taxon>Bacillati</taxon>
        <taxon>Actinomycetota</taxon>
        <taxon>Actinomycetes</taxon>
        <taxon>Mycobacteriales</taxon>
        <taxon>Mycobacteriaceae</taxon>
        <taxon>Mycobacterium</taxon>
    </lineage>
</organism>
<dbReference type="Proteomes" id="UP000320513">
    <property type="component" value="Unassembled WGS sequence"/>
</dbReference>
<dbReference type="AlphaFoldDB" id="A0A557XLA4"/>
<dbReference type="EMBL" id="VMQU01000079">
    <property type="protein sequence ID" value="TVS86606.1"/>
    <property type="molecule type" value="Genomic_DNA"/>
</dbReference>
<evidence type="ECO:0000313" key="1">
    <source>
        <dbReference type="EMBL" id="TVS86606.1"/>
    </source>
</evidence>
<proteinExistence type="predicted"/>
<keyword evidence="2" id="KW-1185">Reference proteome</keyword>
<accession>A0A557XLA4</accession>
<dbReference type="Gene3D" id="3.10.310.10">
    <property type="entry name" value="Diaminopimelate Epimerase, Chain A, domain 1"/>
    <property type="match status" value="1"/>
</dbReference>
<reference evidence="1 2" key="1">
    <citation type="submission" date="2019-07" db="EMBL/GenBank/DDBJ databases">
        <title>New Mycobacterium species.</title>
        <authorList>
            <person name="Tortoli E."/>
            <person name="Ghielmetti G."/>
            <person name="Friedel U."/>
            <person name="Trovato A."/>
        </authorList>
    </citation>
    <scope>NUCLEOTIDE SEQUENCE [LARGE SCALE GENOMIC DNA]</scope>
    <source>
        <strain evidence="1 2">16-83</strain>
    </source>
</reference>
<sequence length="99" mass="10180">MSVGTATAEPRGLGDAVGALRIEQVTAAADMAMHAVRGEAIRRQPGSARMISATAPAATGRLMSGKHWAPAGITDICRMPRVDTATHCGAHRAANLTTC</sequence>
<dbReference type="RefSeq" id="WP_144956701.1">
    <property type="nucleotide sequence ID" value="NZ_VMQU01000079.1"/>
</dbReference>
<evidence type="ECO:0000313" key="2">
    <source>
        <dbReference type="Proteomes" id="UP000320513"/>
    </source>
</evidence>
<gene>
    <name evidence="1" type="ORF">FPZ47_17620</name>
</gene>